<dbReference type="Proteomes" id="UP000308271">
    <property type="component" value="Unassembled WGS sequence"/>
</dbReference>
<evidence type="ECO:0000313" key="4">
    <source>
        <dbReference type="Proteomes" id="UP000308271"/>
    </source>
</evidence>
<dbReference type="RefSeq" id="WP_139456768.1">
    <property type="nucleotide sequence ID" value="NZ_VDCH01000009.1"/>
</dbReference>
<feature type="region of interest" description="Disordered" evidence="1">
    <location>
        <begin position="163"/>
        <end position="187"/>
    </location>
</feature>
<feature type="compositionally biased region" description="Pro residues" evidence="1">
    <location>
        <begin position="178"/>
        <end position="187"/>
    </location>
</feature>
<dbReference type="InterPro" id="IPR025961">
    <property type="entry name" value="Metal_resist"/>
</dbReference>
<dbReference type="Pfam" id="PF13801">
    <property type="entry name" value="Metal_resist"/>
    <property type="match status" value="1"/>
</dbReference>
<evidence type="ECO:0000313" key="3">
    <source>
        <dbReference type="EMBL" id="TNJ39121.1"/>
    </source>
</evidence>
<dbReference type="OrthoDB" id="595025at2"/>
<proteinExistence type="predicted"/>
<dbReference type="EMBL" id="VDCH01000009">
    <property type="protein sequence ID" value="TNJ39121.1"/>
    <property type="molecule type" value="Genomic_DNA"/>
</dbReference>
<keyword evidence="2" id="KW-1133">Transmembrane helix</keyword>
<sequence length="187" mass="21761">MDFLSSKRFVTTALVLLAILNITFMGMLWWQNFVNKSYQTVEVTRFYSSSGPRRGNELELTDQQKAAFRRLRQEHFRKTMPSVQKIIEFKKELISESVKPEPDKAKLLAIADSIGKRQALIEKDLAIHFHELSALCTPAQRDSLEKLLNNIYTVRYQKMNSWRGQPHRDYRDGVRNAPFPPPPPPEN</sequence>
<evidence type="ECO:0000256" key="1">
    <source>
        <dbReference type="SAM" id="MobiDB-lite"/>
    </source>
</evidence>
<dbReference type="AlphaFoldDB" id="A0A5C4S8P3"/>
<keyword evidence="4" id="KW-1185">Reference proteome</keyword>
<dbReference type="Gene3D" id="1.20.120.1490">
    <property type="match status" value="1"/>
</dbReference>
<gene>
    <name evidence="3" type="ORF">FGF66_06025</name>
</gene>
<name>A0A5C4S8P3_CHLTI</name>
<accession>A0A5C4S8P3</accession>
<protein>
    <submittedName>
        <fullName evidence="3">Periplasmic heavy metal sensor</fullName>
    </submittedName>
</protein>
<keyword evidence="2" id="KW-0812">Transmembrane</keyword>
<organism evidence="3 4">
    <name type="scientific">Chlorobaculum thiosulfatiphilum</name>
    <name type="common">Chlorobium limicola f.sp. thiosulfatophilum</name>
    <dbReference type="NCBI Taxonomy" id="115852"/>
    <lineage>
        <taxon>Bacteria</taxon>
        <taxon>Pseudomonadati</taxon>
        <taxon>Chlorobiota</taxon>
        <taxon>Chlorobiia</taxon>
        <taxon>Chlorobiales</taxon>
        <taxon>Chlorobiaceae</taxon>
        <taxon>Chlorobaculum</taxon>
    </lineage>
</organism>
<keyword evidence="2" id="KW-0472">Membrane</keyword>
<evidence type="ECO:0000256" key="2">
    <source>
        <dbReference type="SAM" id="Phobius"/>
    </source>
</evidence>
<feature type="transmembrane region" description="Helical" evidence="2">
    <location>
        <begin position="9"/>
        <end position="30"/>
    </location>
</feature>
<comment type="caution">
    <text evidence="3">The sequence shown here is derived from an EMBL/GenBank/DDBJ whole genome shotgun (WGS) entry which is preliminary data.</text>
</comment>
<reference evidence="3 4" key="1">
    <citation type="submission" date="2019-05" db="EMBL/GenBank/DDBJ databases">
        <title>Draft Whole-Genome sequence of the green sulfur bacterium Chlorobaculum thiosulfatiphilum DSM 249.</title>
        <authorList>
            <person name="Meyer T.E."/>
            <person name="Kyndt J.A."/>
        </authorList>
    </citation>
    <scope>NUCLEOTIDE SEQUENCE [LARGE SCALE GENOMIC DNA]</scope>
    <source>
        <strain evidence="3 4">DSM 249</strain>
    </source>
</reference>